<dbReference type="EMBL" id="BDOQ01000021">
    <property type="protein sequence ID" value="GBG15858.1"/>
    <property type="molecule type" value="Genomic_DNA"/>
</dbReference>
<dbReference type="PANTHER" id="PTHR30485:SF2">
    <property type="entry name" value="BLL0597 PROTEIN"/>
    <property type="match status" value="1"/>
</dbReference>
<dbReference type="InterPro" id="IPR016174">
    <property type="entry name" value="Di-haem_cyt_TM"/>
</dbReference>
<dbReference type="Proteomes" id="UP000245081">
    <property type="component" value="Unassembled WGS sequence"/>
</dbReference>
<proteinExistence type="predicted"/>
<protein>
    <recommendedName>
        <fullName evidence="7">Cytochrome b561 bacterial/Ni-hydrogenase domain-containing protein</fullName>
    </recommendedName>
</protein>
<keyword evidence="5 6" id="KW-0472">Membrane</keyword>
<feature type="transmembrane region" description="Helical" evidence="6">
    <location>
        <begin position="97"/>
        <end position="117"/>
    </location>
</feature>
<evidence type="ECO:0000259" key="7">
    <source>
        <dbReference type="Pfam" id="PF01292"/>
    </source>
</evidence>
<keyword evidence="2" id="KW-1003">Cell membrane</keyword>
<dbReference type="GO" id="GO:0009055">
    <property type="term" value="F:electron transfer activity"/>
    <property type="evidence" value="ECO:0007669"/>
    <property type="project" value="InterPro"/>
</dbReference>
<comment type="caution">
    <text evidence="8">The sequence shown here is derived from an EMBL/GenBank/DDBJ whole genome shotgun (WGS) entry which is preliminary data.</text>
</comment>
<feature type="transmembrane region" description="Helical" evidence="6">
    <location>
        <begin position="7"/>
        <end position="26"/>
    </location>
</feature>
<dbReference type="InterPro" id="IPR051542">
    <property type="entry name" value="Hydrogenase_cytochrome"/>
</dbReference>
<dbReference type="Gene3D" id="1.20.950.20">
    <property type="entry name" value="Transmembrane di-heme cytochromes, Chain C"/>
    <property type="match status" value="1"/>
</dbReference>
<keyword evidence="3 6" id="KW-0812">Transmembrane</keyword>
<feature type="transmembrane region" description="Helical" evidence="6">
    <location>
        <begin position="137"/>
        <end position="157"/>
    </location>
</feature>
<dbReference type="RefSeq" id="WP_109017002.1">
    <property type="nucleotide sequence ID" value="NZ_BDOQ01000021.1"/>
</dbReference>
<gene>
    <name evidence="8" type="ORF">NMK_3473</name>
</gene>
<dbReference type="AlphaFoldDB" id="A0A2R5FEU3"/>
<dbReference type="GO" id="GO:0022904">
    <property type="term" value="P:respiratory electron transport chain"/>
    <property type="evidence" value="ECO:0007669"/>
    <property type="project" value="InterPro"/>
</dbReference>
<evidence type="ECO:0000256" key="6">
    <source>
        <dbReference type="SAM" id="Phobius"/>
    </source>
</evidence>
<accession>A0A2R5FEU3</accession>
<feature type="transmembrane region" description="Helical" evidence="6">
    <location>
        <begin position="38"/>
        <end position="56"/>
    </location>
</feature>
<reference evidence="8 9" key="1">
    <citation type="journal article" date="2018" name="Environ. Microbiol.">
        <title>Isolation and genomic characterization of Novimethylophilus kurashikiensis gen. nov. sp. nov., a new lanthanide-dependent methylotrophic species of Methylophilaceae.</title>
        <authorList>
            <person name="Lv H."/>
            <person name="Sahin N."/>
            <person name="Tani A."/>
        </authorList>
    </citation>
    <scope>NUCLEOTIDE SEQUENCE [LARGE SCALE GENOMIC DNA]</scope>
    <source>
        <strain evidence="8 9">La2-4</strain>
    </source>
</reference>
<evidence type="ECO:0000256" key="5">
    <source>
        <dbReference type="ARBA" id="ARBA00023136"/>
    </source>
</evidence>
<evidence type="ECO:0000256" key="1">
    <source>
        <dbReference type="ARBA" id="ARBA00004651"/>
    </source>
</evidence>
<dbReference type="PANTHER" id="PTHR30485">
    <property type="entry name" value="NI/FE-HYDROGENASE 1 B-TYPE CYTOCHROME SUBUNIT"/>
    <property type="match status" value="1"/>
</dbReference>
<dbReference type="InterPro" id="IPR011577">
    <property type="entry name" value="Cyt_b561_bac/Ni-Hgenase"/>
</dbReference>
<dbReference type="GO" id="GO:0020037">
    <property type="term" value="F:heme binding"/>
    <property type="evidence" value="ECO:0007669"/>
    <property type="project" value="TreeGrafter"/>
</dbReference>
<dbReference type="Pfam" id="PF01292">
    <property type="entry name" value="Ni_hydr_CYTB"/>
    <property type="match status" value="1"/>
</dbReference>
<sequence length="174" mass="19923">MIKVWSLFVRLSHWLLVVAFFTAFYLRDSEWYREIHAYAGYAAGIIIVLRIIWGFVGSGYERFSAFPFDIPAALRFVATFFNEHPKRYIGHNPAGSLVIYAMLTIGLLTVITGILVFNDGYLPFDSSVLEYMHEFPAWAWAILVAMHISGVLLESWLHRENLVKAMITGEKKAD</sequence>
<dbReference type="GO" id="GO:0005886">
    <property type="term" value="C:plasma membrane"/>
    <property type="evidence" value="ECO:0007669"/>
    <property type="project" value="UniProtKB-SubCell"/>
</dbReference>
<evidence type="ECO:0000256" key="2">
    <source>
        <dbReference type="ARBA" id="ARBA00022475"/>
    </source>
</evidence>
<keyword evidence="4 6" id="KW-1133">Transmembrane helix</keyword>
<dbReference type="SUPFAM" id="SSF81342">
    <property type="entry name" value="Transmembrane di-heme cytochromes"/>
    <property type="match status" value="1"/>
</dbReference>
<evidence type="ECO:0000313" key="9">
    <source>
        <dbReference type="Proteomes" id="UP000245081"/>
    </source>
</evidence>
<organism evidence="8 9">
    <name type="scientific">Novimethylophilus kurashikiensis</name>
    <dbReference type="NCBI Taxonomy" id="1825523"/>
    <lineage>
        <taxon>Bacteria</taxon>
        <taxon>Pseudomonadati</taxon>
        <taxon>Pseudomonadota</taxon>
        <taxon>Betaproteobacteria</taxon>
        <taxon>Nitrosomonadales</taxon>
        <taxon>Methylophilaceae</taxon>
        <taxon>Novimethylophilus</taxon>
    </lineage>
</organism>
<feature type="domain" description="Cytochrome b561 bacterial/Ni-hydrogenase" evidence="7">
    <location>
        <begin position="4"/>
        <end position="169"/>
    </location>
</feature>
<keyword evidence="9" id="KW-1185">Reference proteome</keyword>
<comment type="subcellular location">
    <subcellularLocation>
        <location evidence="1">Cell membrane</location>
        <topology evidence="1">Multi-pass membrane protein</topology>
    </subcellularLocation>
</comment>
<dbReference type="OrthoDB" id="196472at2"/>
<evidence type="ECO:0000313" key="8">
    <source>
        <dbReference type="EMBL" id="GBG15858.1"/>
    </source>
</evidence>
<name>A0A2R5FEU3_9PROT</name>
<evidence type="ECO:0000256" key="4">
    <source>
        <dbReference type="ARBA" id="ARBA00022989"/>
    </source>
</evidence>
<evidence type="ECO:0000256" key="3">
    <source>
        <dbReference type="ARBA" id="ARBA00022692"/>
    </source>
</evidence>